<evidence type="ECO:0000313" key="1">
    <source>
        <dbReference type="Proteomes" id="UP000095286"/>
    </source>
</evidence>
<reference evidence="2" key="1">
    <citation type="submission" date="2016-11" db="UniProtKB">
        <authorList>
            <consortium name="WormBaseParasite"/>
        </authorList>
    </citation>
    <scope>IDENTIFICATION</scope>
    <source>
        <strain evidence="2">KR3021</strain>
    </source>
</reference>
<accession>A0AC35U9I6</accession>
<name>A0AC35U9I6_9BILA</name>
<dbReference type="Proteomes" id="UP000095286">
    <property type="component" value="Unplaced"/>
</dbReference>
<evidence type="ECO:0000313" key="2">
    <source>
        <dbReference type="WBParaSite" id="RSKR_0000899000.1"/>
    </source>
</evidence>
<proteinExistence type="predicted"/>
<organism evidence="1 2">
    <name type="scientific">Rhabditophanes sp. KR3021</name>
    <dbReference type="NCBI Taxonomy" id="114890"/>
    <lineage>
        <taxon>Eukaryota</taxon>
        <taxon>Metazoa</taxon>
        <taxon>Ecdysozoa</taxon>
        <taxon>Nematoda</taxon>
        <taxon>Chromadorea</taxon>
        <taxon>Rhabditida</taxon>
        <taxon>Tylenchina</taxon>
        <taxon>Panagrolaimomorpha</taxon>
        <taxon>Strongyloidoidea</taxon>
        <taxon>Alloionematidae</taxon>
        <taxon>Rhabditophanes</taxon>
    </lineage>
</organism>
<sequence>MVLEFEIIPTLALKNEHIEINLGTPINQVIKALQNVTKYINNVQFNYQSKDPLSTDFNIILKDDGIKLIFDSKSQVLKLIEIYAPSKVTLLYKGSVVSQPNETATIDELQKRLGPTHPAKYDEFAKTFRLDWLGISALFYSKNSAPSHNSYQNGLGSLNISAEENPRLENVSIFAGKSLEEAQIPVAPSYILCGTLQASLIEGIMEDEAVAGIKVIYTCENVDDTSESRSNELSTKTYHVEIRFGDSENDVTAALGSPAKIYHKSEDKMLIQRGTAYKEVLNAEEHQSDYFFNYFSMGLVS</sequence>
<dbReference type="WBParaSite" id="RSKR_0000899000.1">
    <property type="protein sequence ID" value="RSKR_0000899000.1"/>
    <property type="gene ID" value="RSKR_0000899000"/>
</dbReference>
<protein>
    <submittedName>
        <fullName evidence="2">NPL domain-containing protein</fullName>
    </submittedName>
</protein>